<dbReference type="GO" id="GO:0016829">
    <property type="term" value="F:lyase activity"/>
    <property type="evidence" value="ECO:0007669"/>
    <property type="project" value="UniProtKB-KW"/>
</dbReference>
<evidence type="ECO:0000256" key="1">
    <source>
        <dbReference type="ARBA" id="ARBA00001947"/>
    </source>
</evidence>
<keyword evidence="4" id="KW-0456">Lyase</keyword>
<dbReference type="GO" id="GO:0046872">
    <property type="term" value="F:metal ion binding"/>
    <property type="evidence" value="ECO:0007669"/>
    <property type="project" value="UniProtKB-KW"/>
</dbReference>
<comment type="cofactor">
    <cofactor evidence="1">
        <name>Zn(2+)</name>
        <dbReference type="ChEBI" id="CHEBI:29105"/>
    </cofactor>
</comment>
<keyword evidence="2" id="KW-0479">Metal-binding</keyword>
<dbReference type="AlphaFoldDB" id="A0A383CF52"/>
<dbReference type="PANTHER" id="PTHR12589">
    <property type="entry name" value="PYRUVOYL TETRAHYDROBIOPTERIN SYNTHASE"/>
    <property type="match status" value="1"/>
</dbReference>
<dbReference type="InterPro" id="IPR038418">
    <property type="entry name" value="6-PTP_synth/QueD_sf"/>
</dbReference>
<sequence>METITAKGHFHAAHRQLGYDGKCAYVHGHTWRGTFVVRAERFPRLADVDMSVDFGALKDVFRSLDHRMLVSSRDEAFLRSGLFEPEGVVVLPGGNPSVENVALFCMDRGVEVLEGLFPGRGIDYDLQVTIQETDNNLFTLDRSVTI</sequence>
<accession>A0A383CF52</accession>
<evidence type="ECO:0000256" key="3">
    <source>
        <dbReference type="ARBA" id="ARBA00022833"/>
    </source>
</evidence>
<gene>
    <name evidence="5" type="ORF">METZ01_LOCUS483533</name>
</gene>
<reference evidence="5" key="1">
    <citation type="submission" date="2018-05" db="EMBL/GenBank/DDBJ databases">
        <authorList>
            <person name="Lanie J.A."/>
            <person name="Ng W.-L."/>
            <person name="Kazmierczak K.M."/>
            <person name="Andrzejewski T.M."/>
            <person name="Davidsen T.M."/>
            <person name="Wayne K.J."/>
            <person name="Tettelin H."/>
            <person name="Glass J.I."/>
            <person name="Rusch D."/>
            <person name="Podicherti R."/>
            <person name="Tsui H.-C.T."/>
            <person name="Winkler M.E."/>
        </authorList>
    </citation>
    <scope>NUCLEOTIDE SEQUENCE</scope>
</reference>
<name>A0A383CF52_9ZZZZ</name>
<dbReference type="Pfam" id="PF01242">
    <property type="entry name" value="PTPS"/>
    <property type="match status" value="1"/>
</dbReference>
<organism evidence="5">
    <name type="scientific">marine metagenome</name>
    <dbReference type="NCBI Taxonomy" id="408172"/>
    <lineage>
        <taxon>unclassified sequences</taxon>
        <taxon>metagenomes</taxon>
        <taxon>ecological metagenomes</taxon>
    </lineage>
</organism>
<evidence type="ECO:0000313" key="5">
    <source>
        <dbReference type="EMBL" id="SVE30679.1"/>
    </source>
</evidence>
<evidence type="ECO:0000256" key="2">
    <source>
        <dbReference type="ARBA" id="ARBA00022723"/>
    </source>
</evidence>
<dbReference type="EMBL" id="UINC01208236">
    <property type="protein sequence ID" value="SVE30679.1"/>
    <property type="molecule type" value="Genomic_DNA"/>
</dbReference>
<proteinExistence type="predicted"/>
<dbReference type="Gene3D" id="3.30.479.10">
    <property type="entry name" value="6-pyruvoyl tetrahydropterin synthase/QueD"/>
    <property type="match status" value="1"/>
</dbReference>
<protein>
    <recommendedName>
        <fullName evidence="6">6-pyruvoyl tetrahydrobiopterin synthase</fullName>
    </recommendedName>
</protein>
<dbReference type="InterPro" id="IPR007115">
    <property type="entry name" value="6-PTP_synth/QueD"/>
</dbReference>
<keyword evidence="3" id="KW-0862">Zinc</keyword>
<evidence type="ECO:0008006" key="6">
    <source>
        <dbReference type="Google" id="ProtNLM"/>
    </source>
</evidence>
<dbReference type="SUPFAM" id="SSF55620">
    <property type="entry name" value="Tetrahydrobiopterin biosynthesis enzymes-like"/>
    <property type="match status" value="1"/>
</dbReference>
<evidence type="ECO:0000256" key="4">
    <source>
        <dbReference type="ARBA" id="ARBA00023239"/>
    </source>
</evidence>
<dbReference type="PANTHER" id="PTHR12589:SF7">
    <property type="entry name" value="6-PYRUVOYL TETRAHYDROBIOPTERIN SYNTHASE"/>
    <property type="match status" value="1"/>
</dbReference>